<dbReference type="Pfam" id="PF01915">
    <property type="entry name" value="Glyco_hydro_3_C"/>
    <property type="match status" value="1"/>
</dbReference>
<dbReference type="PROSITE" id="PS51820">
    <property type="entry name" value="PA14"/>
    <property type="match status" value="1"/>
</dbReference>
<name>A3LUN5_PICST</name>
<feature type="domain" description="PA14" evidence="7">
    <location>
        <begin position="397"/>
        <end position="558"/>
    </location>
</feature>
<dbReference type="Pfam" id="PF07691">
    <property type="entry name" value="PA14"/>
    <property type="match status" value="1"/>
</dbReference>
<dbReference type="GeneID" id="4838763"/>
<dbReference type="RefSeq" id="XP_001384652.2">
    <property type="nucleotide sequence ID" value="XM_001384615.1"/>
</dbReference>
<dbReference type="FunFam" id="3.20.20.300:FF:000006">
    <property type="entry name" value="Beta-glucosidase H"/>
    <property type="match status" value="1"/>
</dbReference>
<protein>
    <recommendedName>
        <fullName evidence="3 6">beta-glucosidase</fullName>
        <ecNumber evidence="3 6">3.2.1.21</ecNumber>
    </recommendedName>
</protein>
<evidence type="ECO:0000313" key="8">
    <source>
        <dbReference type="EMBL" id="ABN66623.2"/>
    </source>
</evidence>
<sequence length="738" mass="81021">MTAFDIEGILSQLTLEEKVGLLAGIDFWHTYAVDRLDIPSLRFSDGPNGVRGTKFFDAIPSACFPCGTALAATFDKQLLRDTGKLMGVEAKAKGAHVILGPTMNIQRGPLGGRGFESFSEDPHLSGHAAAAIVNGIQEEGIAATVKHFVCNDLEDERNSSNSILSMRALREIYLEPFRIAIKHANPKALMTGYNKVNGEHVSQSESIIKDILREEWKWEGTIMSDWYGTYTSDTAIRAGLDIEMPGPTKFRSLSEISHMVVSKELHIKHINDRVRNVLKLVQFAQGSGVPQNAPEGTSNNSAETSAKLRKIASDSIVLLKNTGILPLSKDSSIAVIGPNAKFAAYCGGGSASLASYYTTTPYSGIASKTTTPPKYSVGATGHRLLPDLASQVINPITGSVGVNAKFYSEPSTSERRNLLDEYNLIDTRVNLFDYISTSRARNEPFYIDFEGDFVPEETASYRFGLAVFGTADLYVDNKLVIDNSTNQKKDEHFVGSGTREEHGVIQLEKGKNYRIRVEFGSAHTYTFSDPNAEFHGGGSLKIGCIKVVEPEEEIRRAIEIAKTVDQVVLCIGLNSEWESEGYDRPDMELIGLQNKLVEEIIKANPNTIIVNQSGTPVEMPWLPKAKAVVQAWFGGTEGGNAIADVLFGDVNPSGKLSLSFPFKNFDNPAYLNFTTDNGRVLYGEDIFVGYRYYEKLNREVAYPFGFGLSYTSFKIGDLKVQVLDQDNIEISVNIKNTG</sequence>
<dbReference type="AlphaFoldDB" id="A3LUN5"/>
<dbReference type="SMART" id="SM00758">
    <property type="entry name" value="PA14"/>
    <property type="match status" value="1"/>
</dbReference>
<dbReference type="GO" id="GO:0008422">
    <property type="term" value="F:beta-glucosidase activity"/>
    <property type="evidence" value="ECO:0007669"/>
    <property type="project" value="UniProtKB-EC"/>
</dbReference>
<dbReference type="Gene3D" id="3.40.50.1700">
    <property type="entry name" value="Glycoside hydrolase family 3 C-terminal domain"/>
    <property type="match status" value="1"/>
</dbReference>
<dbReference type="GO" id="GO:0030245">
    <property type="term" value="P:cellulose catabolic process"/>
    <property type="evidence" value="ECO:0007669"/>
    <property type="project" value="UniProtKB-UniPathway"/>
</dbReference>
<keyword evidence="5 6" id="KW-0326">Glycosidase</keyword>
<dbReference type="Gene3D" id="2.60.120.260">
    <property type="entry name" value="Galactose-binding domain-like"/>
    <property type="match status" value="1"/>
</dbReference>
<dbReference type="Pfam" id="PF00933">
    <property type="entry name" value="Glyco_hydro_3"/>
    <property type="match status" value="1"/>
</dbReference>
<dbReference type="SUPFAM" id="SSF51445">
    <property type="entry name" value="(Trans)glycosidases"/>
    <property type="match status" value="1"/>
</dbReference>
<dbReference type="PANTHER" id="PTHR42715:SF27">
    <property type="entry name" value="BETA-GLUCOSIDASE-RELATED"/>
    <property type="match status" value="1"/>
</dbReference>
<feature type="non-terminal residue" evidence="8">
    <location>
        <position position="738"/>
    </location>
</feature>
<dbReference type="eggNOG" id="ENOG502QR4D">
    <property type="taxonomic scope" value="Eukaryota"/>
</dbReference>
<keyword evidence="4 6" id="KW-0378">Hydrolase</keyword>
<evidence type="ECO:0000256" key="4">
    <source>
        <dbReference type="ARBA" id="ARBA00022801"/>
    </source>
</evidence>
<dbReference type="PRINTS" id="PR00133">
    <property type="entry name" value="GLHYDRLASE3"/>
</dbReference>
<evidence type="ECO:0000256" key="1">
    <source>
        <dbReference type="ARBA" id="ARBA00000448"/>
    </source>
</evidence>
<evidence type="ECO:0000313" key="9">
    <source>
        <dbReference type="Proteomes" id="UP000002258"/>
    </source>
</evidence>
<dbReference type="InterPro" id="IPR017853">
    <property type="entry name" value="GH"/>
</dbReference>
<keyword evidence="6" id="KW-0624">Polysaccharide degradation</keyword>
<dbReference type="OrthoDB" id="47059at2759"/>
<evidence type="ECO:0000256" key="5">
    <source>
        <dbReference type="ARBA" id="ARBA00023295"/>
    </source>
</evidence>
<comment type="similarity">
    <text evidence="2 6">Belongs to the glycosyl hydrolase 3 family.</text>
</comment>
<dbReference type="PANTHER" id="PTHR42715">
    <property type="entry name" value="BETA-GLUCOSIDASE"/>
    <property type="match status" value="1"/>
</dbReference>
<keyword evidence="9" id="KW-1185">Reference proteome</keyword>
<dbReference type="InterPro" id="IPR019800">
    <property type="entry name" value="Glyco_hydro_3_AS"/>
</dbReference>
<evidence type="ECO:0000256" key="2">
    <source>
        <dbReference type="ARBA" id="ARBA00005336"/>
    </source>
</evidence>
<evidence type="ECO:0000256" key="3">
    <source>
        <dbReference type="ARBA" id="ARBA00012744"/>
    </source>
</evidence>
<evidence type="ECO:0000256" key="6">
    <source>
        <dbReference type="RuleBase" id="RU361161"/>
    </source>
</evidence>
<dbReference type="EC" id="3.2.1.21" evidence="3 6"/>
<gene>
    <name evidence="8" type="primary">BGL1</name>
    <name evidence="8" type="ORF">PICST_1541</name>
</gene>
<dbReference type="UniPathway" id="UPA00696"/>
<evidence type="ECO:0000259" key="7">
    <source>
        <dbReference type="PROSITE" id="PS51820"/>
    </source>
</evidence>
<dbReference type="InParanoid" id="A3LUN5"/>
<dbReference type="EMBL" id="CP000498">
    <property type="protein sequence ID" value="ABN66623.2"/>
    <property type="molecule type" value="Genomic_DNA"/>
</dbReference>
<dbReference type="HOGENOM" id="CLU_004542_4_0_1"/>
<dbReference type="KEGG" id="pic:PICST_1541"/>
<dbReference type="OMA" id="TMMTPYY"/>
<dbReference type="SUPFAM" id="SSF52279">
    <property type="entry name" value="Beta-D-glucan exohydrolase, C-terminal domain"/>
    <property type="match status" value="1"/>
</dbReference>
<dbReference type="Proteomes" id="UP000002258">
    <property type="component" value="Chromosome 4"/>
</dbReference>
<dbReference type="Gene3D" id="3.20.20.300">
    <property type="entry name" value="Glycoside hydrolase, family 3, N-terminal domain"/>
    <property type="match status" value="1"/>
</dbReference>
<comment type="catalytic activity">
    <reaction evidence="1 6">
        <text>Hydrolysis of terminal, non-reducing beta-D-glucosyl residues with release of beta-D-glucose.</text>
        <dbReference type="EC" id="3.2.1.21"/>
    </reaction>
</comment>
<dbReference type="InterPro" id="IPR036881">
    <property type="entry name" value="Glyco_hydro_3_C_sf"/>
</dbReference>
<dbReference type="InterPro" id="IPR050288">
    <property type="entry name" value="Cellulose_deg_GH3"/>
</dbReference>
<dbReference type="InterPro" id="IPR001764">
    <property type="entry name" value="Glyco_hydro_3_N"/>
</dbReference>
<comment type="pathway">
    <text evidence="6">Glycan metabolism; cellulose degradation.</text>
</comment>
<dbReference type="STRING" id="322104.A3LUN5"/>
<reference evidence="8 9" key="1">
    <citation type="journal article" date="2007" name="Nat. Biotechnol.">
        <title>Genome sequence of the lignocellulose-bioconverting and xylose-fermenting yeast Pichia stipitis.</title>
        <authorList>
            <person name="Jeffries T.W."/>
            <person name="Grigoriev I.V."/>
            <person name="Grimwood J."/>
            <person name="Laplaza J.M."/>
            <person name="Aerts A."/>
            <person name="Salamov A."/>
            <person name="Schmutz J."/>
            <person name="Lindquist E."/>
            <person name="Dehal P."/>
            <person name="Shapiro H."/>
            <person name="Jin Y.S."/>
            <person name="Passoth V."/>
            <person name="Richardson P.M."/>
        </authorList>
    </citation>
    <scope>NUCLEOTIDE SEQUENCE [LARGE SCALE GENOMIC DNA]</scope>
    <source>
        <strain evidence="9">ATCC 58785 / CBS 6054 / NBRC 10063 / NRRL Y-11545</strain>
    </source>
</reference>
<organism evidence="8 9">
    <name type="scientific">Scheffersomyces stipitis (strain ATCC 58785 / CBS 6054 / NBRC 10063 / NRRL Y-11545)</name>
    <name type="common">Yeast</name>
    <name type="synonym">Pichia stipitis</name>
    <dbReference type="NCBI Taxonomy" id="322104"/>
    <lineage>
        <taxon>Eukaryota</taxon>
        <taxon>Fungi</taxon>
        <taxon>Dikarya</taxon>
        <taxon>Ascomycota</taxon>
        <taxon>Saccharomycotina</taxon>
        <taxon>Pichiomycetes</taxon>
        <taxon>Debaryomycetaceae</taxon>
        <taxon>Scheffersomyces</taxon>
    </lineage>
</organism>
<dbReference type="InterPro" id="IPR037524">
    <property type="entry name" value="PA14/GLEYA"/>
</dbReference>
<dbReference type="InterPro" id="IPR002772">
    <property type="entry name" value="Glyco_hydro_3_C"/>
</dbReference>
<dbReference type="InterPro" id="IPR011658">
    <property type="entry name" value="PA14_dom"/>
</dbReference>
<dbReference type="InterPro" id="IPR036962">
    <property type="entry name" value="Glyco_hydro_3_N_sf"/>
</dbReference>
<accession>A3LUN5</accession>
<dbReference type="PROSITE" id="PS00775">
    <property type="entry name" value="GLYCOSYL_HYDROL_F3"/>
    <property type="match status" value="1"/>
</dbReference>
<keyword evidence="6" id="KW-0119">Carbohydrate metabolism</keyword>
<proteinExistence type="inferred from homology"/>